<comment type="caution">
    <text evidence="2">The sequence shown here is derived from an EMBL/GenBank/DDBJ whole genome shotgun (WGS) entry which is preliminary data.</text>
</comment>
<keyword evidence="3" id="KW-1185">Reference proteome</keyword>
<proteinExistence type="predicted"/>
<feature type="region of interest" description="Disordered" evidence="1">
    <location>
        <begin position="34"/>
        <end position="60"/>
    </location>
</feature>
<dbReference type="Proteomes" id="UP000611554">
    <property type="component" value="Unassembled WGS sequence"/>
</dbReference>
<protein>
    <submittedName>
        <fullName evidence="2">Uncharacterized protein</fullName>
    </submittedName>
</protein>
<organism evidence="2 3">
    <name type="scientific">Streptosporangium pseudovulgare</name>
    <dbReference type="NCBI Taxonomy" id="35765"/>
    <lineage>
        <taxon>Bacteria</taxon>
        <taxon>Bacillati</taxon>
        <taxon>Actinomycetota</taxon>
        <taxon>Actinomycetes</taxon>
        <taxon>Streptosporangiales</taxon>
        <taxon>Streptosporangiaceae</taxon>
        <taxon>Streptosporangium</taxon>
    </lineage>
</organism>
<feature type="compositionally biased region" description="Basic and acidic residues" evidence="1">
    <location>
        <begin position="50"/>
        <end position="60"/>
    </location>
</feature>
<name>A0ABQ2RB98_9ACTN</name>
<evidence type="ECO:0000256" key="1">
    <source>
        <dbReference type="SAM" id="MobiDB-lite"/>
    </source>
</evidence>
<gene>
    <name evidence="2" type="ORF">GCM10010140_60860</name>
</gene>
<evidence type="ECO:0000313" key="2">
    <source>
        <dbReference type="EMBL" id="GGQ22374.1"/>
    </source>
</evidence>
<evidence type="ECO:0000313" key="3">
    <source>
        <dbReference type="Proteomes" id="UP000611554"/>
    </source>
</evidence>
<dbReference type="RefSeq" id="WP_189249975.1">
    <property type="nucleotide sequence ID" value="NZ_BMQJ01000018.1"/>
</dbReference>
<reference evidence="3" key="1">
    <citation type="journal article" date="2019" name="Int. J. Syst. Evol. Microbiol.">
        <title>The Global Catalogue of Microorganisms (GCM) 10K type strain sequencing project: providing services to taxonomists for standard genome sequencing and annotation.</title>
        <authorList>
            <consortium name="The Broad Institute Genomics Platform"/>
            <consortium name="The Broad Institute Genome Sequencing Center for Infectious Disease"/>
            <person name="Wu L."/>
            <person name="Ma J."/>
        </authorList>
    </citation>
    <scope>NUCLEOTIDE SEQUENCE [LARGE SCALE GENOMIC DNA]</scope>
    <source>
        <strain evidence="3">JCM 3115</strain>
    </source>
</reference>
<dbReference type="EMBL" id="BMQJ01000018">
    <property type="protein sequence ID" value="GGQ22374.1"/>
    <property type="molecule type" value="Genomic_DNA"/>
</dbReference>
<accession>A0ABQ2RB98</accession>
<sequence length="60" mass="6383">MLVDGAHITSQIFDPGRSATGLVTAVDRLLDTFLPADEKPSAPTGPDTPLTHDQKESDVH</sequence>